<proteinExistence type="inferred from homology"/>
<evidence type="ECO:0000313" key="10">
    <source>
        <dbReference type="EMBL" id="KAL3729562.1"/>
    </source>
</evidence>
<evidence type="ECO:0000256" key="5">
    <source>
        <dbReference type="ARBA" id="ARBA00022840"/>
    </source>
</evidence>
<dbReference type="Gene3D" id="1.10.8.430">
    <property type="entry name" value="Helical domain of apoptotic protease-activating factors"/>
    <property type="match status" value="1"/>
</dbReference>
<name>A0ABD3JVZ1_EUCGL</name>
<dbReference type="Gene3D" id="3.40.50.300">
    <property type="entry name" value="P-loop containing nucleotide triphosphate hydrolases"/>
    <property type="match status" value="1"/>
</dbReference>
<keyword evidence="4" id="KW-0611">Plant defense</keyword>
<dbReference type="GO" id="GO:0005524">
    <property type="term" value="F:ATP binding"/>
    <property type="evidence" value="ECO:0007669"/>
    <property type="project" value="UniProtKB-KW"/>
</dbReference>
<feature type="coiled-coil region" evidence="6">
    <location>
        <begin position="34"/>
        <end position="61"/>
    </location>
</feature>
<dbReference type="InterPro" id="IPR055414">
    <property type="entry name" value="LRR_R13L4/SHOC2-like"/>
</dbReference>
<feature type="domain" description="NB-ARC" evidence="7">
    <location>
        <begin position="172"/>
        <end position="337"/>
    </location>
</feature>
<dbReference type="Pfam" id="PF23598">
    <property type="entry name" value="LRR_14"/>
    <property type="match status" value="1"/>
</dbReference>
<feature type="domain" description="Disease resistance R13L4/SHOC-2-like LRR" evidence="9">
    <location>
        <begin position="564"/>
        <end position="722"/>
    </location>
</feature>
<evidence type="ECO:0000256" key="2">
    <source>
        <dbReference type="ARBA" id="ARBA00022737"/>
    </source>
</evidence>
<keyword evidence="11" id="KW-1185">Reference proteome</keyword>
<comment type="similarity">
    <text evidence="1">Belongs to the disease resistance NB-LRR family.</text>
</comment>
<evidence type="ECO:0000259" key="7">
    <source>
        <dbReference type="Pfam" id="PF00931"/>
    </source>
</evidence>
<dbReference type="SUPFAM" id="SSF52540">
    <property type="entry name" value="P-loop containing nucleoside triphosphate hydrolases"/>
    <property type="match status" value="1"/>
</dbReference>
<dbReference type="PANTHER" id="PTHR33463">
    <property type="entry name" value="NB-ARC DOMAIN-CONTAINING PROTEIN-RELATED"/>
    <property type="match status" value="1"/>
</dbReference>
<feature type="domain" description="Disease resistance protein At4g27190-like leucine-rich repeats" evidence="8">
    <location>
        <begin position="1560"/>
        <end position="1700"/>
    </location>
</feature>
<dbReference type="InterPro" id="IPR002182">
    <property type="entry name" value="NB-ARC"/>
</dbReference>
<dbReference type="EMBL" id="JBJKBG010000007">
    <property type="protein sequence ID" value="KAL3729562.1"/>
    <property type="molecule type" value="Genomic_DNA"/>
</dbReference>
<reference evidence="10 11" key="1">
    <citation type="submission" date="2024-11" db="EMBL/GenBank/DDBJ databases">
        <title>Chromosome-level genome assembly of Eucalyptus globulus Labill. provides insights into its genome evolution.</title>
        <authorList>
            <person name="Li X."/>
        </authorList>
    </citation>
    <scope>NUCLEOTIDE SEQUENCE [LARGE SCALE GENOMIC DNA]</scope>
    <source>
        <strain evidence="10">CL2024</strain>
        <tissue evidence="10">Fresh tender leaves</tissue>
    </source>
</reference>
<evidence type="ECO:0000259" key="8">
    <source>
        <dbReference type="Pfam" id="PF23247"/>
    </source>
</evidence>
<keyword evidence="2" id="KW-0677">Repeat</keyword>
<dbReference type="InterPro" id="IPR032675">
    <property type="entry name" value="LRR_dom_sf"/>
</dbReference>
<dbReference type="Pfam" id="PF00931">
    <property type="entry name" value="NB-ARC"/>
    <property type="match status" value="1"/>
</dbReference>
<evidence type="ECO:0000256" key="4">
    <source>
        <dbReference type="ARBA" id="ARBA00022821"/>
    </source>
</evidence>
<evidence type="ECO:0000256" key="3">
    <source>
        <dbReference type="ARBA" id="ARBA00022741"/>
    </source>
</evidence>
<dbReference type="InterPro" id="IPR057135">
    <property type="entry name" value="At4g27190-like_LRR"/>
</dbReference>
<gene>
    <name evidence="10" type="ORF">ACJRO7_026657</name>
</gene>
<protein>
    <recommendedName>
        <fullName evidence="12">AAA+ ATPase domain-containing protein</fullName>
    </recommendedName>
</protein>
<dbReference type="SUPFAM" id="SSF52058">
    <property type="entry name" value="L domain-like"/>
    <property type="match status" value="4"/>
</dbReference>
<dbReference type="GO" id="GO:0006952">
    <property type="term" value="P:defense response"/>
    <property type="evidence" value="ECO:0007669"/>
    <property type="project" value="UniProtKB-KW"/>
</dbReference>
<keyword evidence="3" id="KW-0547">Nucleotide-binding</keyword>
<dbReference type="Proteomes" id="UP001634007">
    <property type="component" value="Unassembled WGS sequence"/>
</dbReference>
<evidence type="ECO:0000256" key="1">
    <source>
        <dbReference type="ARBA" id="ARBA00008894"/>
    </source>
</evidence>
<evidence type="ECO:0000313" key="11">
    <source>
        <dbReference type="Proteomes" id="UP001634007"/>
    </source>
</evidence>
<accession>A0ABD3JVZ1</accession>
<evidence type="ECO:0008006" key="12">
    <source>
        <dbReference type="Google" id="ProtNLM"/>
    </source>
</evidence>
<evidence type="ECO:0000256" key="6">
    <source>
        <dbReference type="SAM" id="Coils"/>
    </source>
</evidence>
<dbReference type="Gene3D" id="3.80.10.10">
    <property type="entry name" value="Ribonuclease Inhibitor"/>
    <property type="match status" value="5"/>
</dbReference>
<dbReference type="InterPro" id="IPR050905">
    <property type="entry name" value="Plant_NBS-LRR"/>
</dbReference>
<dbReference type="Pfam" id="PF23247">
    <property type="entry name" value="LRR_RPS2"/>
    <property type="match status" value="4"/>
</dbReference>
<evidence type="ECO:0000259" key="9">
    <source>
        <dbReference type="Pfam" id="PF23598"/>
    </source>
</evidence>
<dbReference type="PANTHER" id="PTHR33463:SF203">
    <property type="entry name" value="AAA+ ATPASE DOMAIN-CONTAINING PROTEIN"/>
    <property type="match status" value="1"/>
</dbReference>
<sequence>MEDIALCGASEVAKCLVAPIGRHCGYVMSSDRYVRQLNDEVKNLGDTRDEVQHSIDEARNNMKPIKPRVERWVNDVETVANEARDVLDYDGRAKKTCFYGWLPNPKARYHLGKKASRTVKDIQALMAGGQFQKVDFENPPPGLVGAALDVNSLAGDGGDFIADSRASIFQGIMKALNDEKVKVVGVYGPGGVGKTKLLEIVEEKLNKEGTPFHMIVKSKVSQTPDLTKIQFDIAYALGLKYLKDEPSEEGRRDLLFKRLQMDPSEKVLIILDDMWGALDLKMVGIPLGDESRNCKLLLTSRDKSVLEQKLHAEQTFRLEGLSDKEACMLFAKIVGDKLKDNEELILKAVQVVMKLAGLPLLITSVASTLKCSDVSTWENMIIKIEDPNIERMVKWSYDHLESEDAKCLFKLCGLIGGTIKVEGLLGIGIGLGLFEGFNNTVQDSRNRLNKLLDKLRSTCLLLDGGDDKENVTIHDLYGEVAVSTTFSGQHSLMMNSNYGSWPKEKLEKCWAIRQVDVGRDKLAELMRCVFPELKILMLSQPENWKGRPAHRHDQEDCCRLDFTYMKELRVLYLRTMHITTLPSSMEILGNLCSLYLDHCKVGDVANLGKLKALQILSFVGSKISRLPKDIGELTNLRSLNLSDCYSLKVIEPGALKGLINLEELHMKGSFDQWMGKDKLCNVGLAELKSLRKIASLEISIRDPTILEDVDLPFGNLSKFWIKIGIVCITYDLKGNVVGREFEGSRTMKLNLEGCDSILSEKWIQQILQKTQYLYLCELSGFKKSAHELCTQGFREVKYLKIEDSPSIKYIANSFQGLPLTAFKKLESLFLENLINLEKIYHGPIEPECFSKLKVVSVKHCDRLKYLWYLSDIRRLVHLEEIEVCKCNSLQSIVTHDAGEDIVSTNNNVDLPNVHRLILRELPNMTSFCSKAERTLEDSPIQVSLPHLESLVMVGLPGLEKILYGEPSIKYNGLKSLKIEESKSTLSIPKDWILKLPNLESMEIAGSPSLEVVFDLEELKVTGEVEILSWLSTLELSKLPNLRCMWKQDVRLQGISIFRNLKKLSISNTGLSFLFPVSMTKYLREIRDIEVKDCPNMKAVIVDEEGRNEEMDDIIEFPLLERLSIRRCPIEKFFSYSHGKQELITTTSDSQDTYFDFFIDQKISLPSLEKLILYSVGSFNKLANLTLKQDVQLQGISMFRNLEKLYVYDTGLSFLFSVSVAKCLREIRDITVKDCPNMKAVIVDEEGRDEGTVDIIEFPLLNRLTISCCPTEKFFSYPHGKRESIIATSDSQDTYSNSFFDQKVSLPSLEHLGLCSVGSFKRIWHDELPKSSFCELATLTLENCFGLLIVFPSTIIGRLHNLKEVKVSNLKCLESLFDCGSFGSNTERKLVSLPKLERVEVRGARRLKQMVKSDSHMVLGFPSLTKVEVENCSELTYLFPNYTVTTLGKLEGLWISKCESMKEVVPKEEGGQSKADVISFPCLSDLSLEKLDNLICFSSGCCSYDFASLRSLRIRGCCNFGAFIPSPTSVERPLSKMAGEDDELPQILFNEMVTFPNIRSLEIEGPQCKELWNNQIPTDSFWKLKYLGLECCDNLQHIAPSHMWKRLQRCLENLKVISCCSIEIIYEGDGMDIEGGELRWLVLRDLKNLRHIWQFNDLPNVPFPNLRDIETVSCPRLEMVFTTFTVKFLQQIKELMVESCEDMKQIAGHEKAEEATGTAITFSELTVLRLLELPKFKSFFPERYSLNCPSLRDLSIVSCGVEPNQALGDWEGHRQKQQLLMIFRQLIVK</sequence>
<feature type="domain" description="Disease resistance protein At4g27190-like leucine-rich repeats" evidence="8">
    <location>
        <begin position="827"/>
        <end position="931"/>
    </location>
</feature>
<dbReference type="InterPro" id="IPR027417">
    <property type="entry name" value="P-loop_NTPase"/>
</dbReference>
<feature type="domain" description="Disease resistance protein At4g27190-like leucine-rich repeats" evidence="8">
    <location>
        <begin position="956"/>
        <end position="1093"/>
    </location>
</feature>
<keyword evidence="6" id="KW-0175">Coiled coil</keyword>
<feature type="domain" description="Disease resistance protein At4g27190-like leucine-rich repeats" evidence="8">
    <location>
        <begin position="1317"/>
        <end position="1458"/>
    </location>
</feature>
<keyword evidence="5" id="KW-0067">ATP-binding</keyword>
<organism evidence="10 11">
    <name type="scientific">Eucalyptus globulus</name>
    <name type="common">Tasmanian blue gum</name>
    <dbReference type="NCBI Taxonomy" id="34317"/>
    <lineage>
        <taxon>Eukaryota</taxon>
        <taxon>Viridiplantae</taxon>
        <taxon>Streptophyta</taxon>
        <taxon>Embryophyta</taxon>
        <taxon>Tracheophyta</taxon>
        <taxon>Spermatophyta</taxon>
        <taxon>Magnoliopsida</taxon>
        <taxon>eudicotyledons</taxon>
        <taxon>Gunneridae</taxon>
        <taxon>Pentapetalae</taxon>
        <taxon>rosids</taxon>
        <taxon>malvids</taxon>
        <taxon>Myrtales</taxon>
        <taxon>Myrtaceae</taxon>
        <taxon>Myrtoideae</taxon>
        <taxon>Eucalypteae</taxon>
        <taxon>Eucalyptus</taxon>
    </lineage>
</organism>
<dbReference type="InterPro" id="IPR042197">
    <property type="entry name" value="Apaf_helical"/>
</dbReference>
<comment type="caution">
    <text evidence="10">The sequence shown here is derived from an EMBL/GenBank/DDBJ whole genome shotgun (WGS) entry which is preliminary data.</text>
</comment>
<dbReference type="PRINTS" id="PR00364">
    <property type="entry name" value="DISEASERSIST"/>
</dbReference>